<dbReference type="Proteomes" id="UP000285405">
    <property type="component" value="Unassembled WGS sequence"/>
</dbReference>
<feature type="compositionally biased region" description="Polar residues" evidence="1">
    <location>
        <begin position="426"/>
        <end position="449"/>
    </location>
</feature>
<feature type="region of interest" description="Disordered" evidence="1">
    <location>
        <begin position="163"/>
        <end position="194"/>
    </location>
</feature>
<protein>
    <submittedName>
        <fullName evidence="2">Uncharacterized protein</fullName>
    </submittedName>
</protein>
<accession>A0A420IDX0</accession>
<dbReference type="AlphaFoldDB" id="A0A420IDX0"/>
<sequence length="473" mass="52496">MSSQFNSFLPSGAANMQPFENPHHLLSSADTPAIANTAHHYKESPSYIFQPYTVMSPPKTRSGSVEDSNSLTEDWCKFVQQLRNQFQGERVHFRADRDRMQEVIDGERILWEHERQLWNKERIALKDRIMDLETKLISALDSTMNLSKAFSLNFPVPISGSKHLDGSRSNKITQESGRNADGTPFYAPAPQSPTRTFDFETASDLRVDDLSAPQQTAIRVTSKELTSSDFVQRMGSSLNTDLGQEVIPEAIDISHIQPELDGVAIRVSAVSPTFAAKVILPQSLPSSNSSPTEAKLGPNKKTLMKTETSCSETHGPALFTQPENKRLTLFAGHTPNHSVSKFNFPESGSVTPAQKLSSDFTDKIHTESGIHDIKYQELDGHFSDESDEFDEKLSEPLGLVNISGPDEVFLTQLTEKLTEEARKSENLNSPSSSEQAQFDLSESPQLSSQAEKEEGPLLKMKPSMNFGRPFGSF</sequence>
<name>A0A420IDX0_9PEZI</name>
<dbReference type="EMBL" id="MCBR01009317">
    <property type="protein sequence ID" value="RKF72730.1"/>
    <property type="molecule type" value="Genomic_DNA"/>
</dbReference>
<dbReference type="OrthoDB" id="5427699at2759"/>
<reference evidence="2 3" key="1">
    <citation type="journal article" date="2018" name="BMC Genomics">
        <title>Comparative genome analyses reveal sequence features reflecting distinct modes of host-adaptation between dicot and monocot powdery mildew.</title>
        <authorList>
            <person name="Wu Y."/>
            <person name="Ma X."/>
            <person name="Pan Z."/>
            <person name="Kale S.D."/>
            <person name="Song Y."/>
            <person name="King H."/>
            <person name="Zhang Q."/>
            <person name="Presley C."/>
            <person name="Deng X."/>
            <person name="Wei C.I."/>
            <person name="Xiao S."/>
        </authorList>
    </citation>
    <scope>NUCLEOTIDE SEQUENCE [LARGE SCALE GENOMIC DNA]</scope>
    <source>
        <strain evidence="2">UCSC1</strain>
    </source>
</reference>
<evidence type="ECO:0000256" key="1">
    <source>
        <dbReference type="SAM" id="MobiDB-lite"/>
    </source>
</evidence>
<evidence type="ECO:0000313" key="2">
    <source>
        <dbReference type="EMBL" id="RKF72730.1"/>
    </source>
</evidence>
<gene>
    <name evidence="2" type="ORF">GcC1_093006</name>
</gene>
<proteinExistence type="predicted"/>
<evidence type="ECO:0000313" key="3">
    <source>
        <dbReference type="Proteomes" id="UP000285405"/>
    </source>
</evidence>
<feature type="region of interest" description="Disordered" evidence="1">
    <location>
        <begin position="420"/>
        <end position="473"/>
    </location>
</feature>
<organism evidence="2 3">
    <name type="scientific">Golovinomyces cichoracearum</name>
    <dbReference type="NCBI Taxonomy" id="62708"/>
    <lineage>
        <taxon>Eukaryota</taxon>
        <taxon>Fungi</taxon>
        <taxon>Dikarya</taxon>
        <taxon>Ascomycota</taxon>
        <taxon>Pezizomycotina</taxon>
        <taxon>Leotiomycetes</taxon>
        <taxon>Erysiphales</taxon>
        <taxon>Erysiphaceae</taxon>
        <taxon>Golovinomyces</taxon>
    </lineage>
</organism>
<comment type="caution">
    <text evidence="2">The sequence shown here is derived from an EMBL/GenBank/DDBJ whole genome shotgun (WGS) entry which is preliminary data.</text>
</comment>